<comment type="caution">
    <text evidence="3">The sequence shown here is derived from an EMBL/GenBank/DDBJ whole genome shotgun (WGS) entry which is preliminary data.</text>
</comment>
<dbReference type="Proteomes" id="UP001150062">
    <property type="component" value="Unassembled WGS sequence"/>
</dbReference>
<name>A0ABQ8YQ59_9EUKA</name>
<keyword evidence="4" id="KW-1185">Reference proteome</keyword>
<organism evidence="3 4">
    <name type="scientific">Anaeramoeba flamelloides</name>
    <dbReference type="NCBI Taxonomy" id="1746091"/>
    <lineage>
        <taxon>Eukaryota</taxon>
        <taxon>Metamonada</taxon>
        <taxon>Anaeramoebidae</taxon>
        <taxon>Anaeramoeba</taxon>
    </lineage>
</organism>
<evidence type="ECO:0000256" key="1">
    <source>
        <dbReference type="SAM" id="Coils"/>
    </source>
</evidence>
<evidence type="ECO:0000256" key="2">
    <source>
        <dbReference type="SAM" id="MobiDB-lite"/>
    </source>
</evidence>
<protein>
    <recommendedName>
        <fullName evidence="5">B-block binding subunit of TFIIIC domain-containing protein</fullName>
    </recommendedName>
</protein>
<evidence type="ECO:0000313" key="4">
    <source>
        <dbReference type="Proteomes" id="UP001150062"/>
    </source>
</evidence>
<feature type="coiled-coil region" evidence="1">
    <location>
        <begin position="204"/>
        <end position="238"/>
    </location>
</feature>
<feature type="region of interest" description="Disordered" evidence="2">
    <location>
        <begin position="405"/>
        <end position="428"/>
    </location>
</feature>
<accession>A0ABQ8YQ59</accession>
<evidence type="ECO:0008006" key="5">
    <source>
        <dbReference type="Google" id="ProtNLM"/>
    </source>
</evidence>
<feature type="region of interest" description="Disordered" evidence="2">
    <location>
        <begin position="292"/>
        <end position="324"/>
    </location>
</feature>
<gene>
    <name evidence="3" type="ORF">M0813_01971</name>
</gene>
<sequence length="660" mass="76620">MDFIQDKENTTTNVDFIGLHFAFAIYLYDKYEDDAFINAQKIQEDFKATLPLWITKRLKNELSDLVQIFIQTHLLSNDKSTKNEQVLQLNKSWRPIVGSIKYRNKIKSFGDLSQQEQKEIQQLKKSSELRQSKTISMLSVLVLNELRNGIISRDLISQNTGFARQRICTVLSVFKSLGIVKETGTRRKLRVILNEKKLGNISNIYEQTKTIRNLREEKKKLLEKVKKLLNQLEKIYKNQSNFLKADIQKDIFNKIHIQLNKKMNNKLKIKKQSKKITKIQIPNLKKRNRFRELTPNSLNTTTNKVQSENQHKNKNKEKNMDNHNNKKQTMTQLQPNIMDLNTKTTLLREGPLIKKELPNLNEKARRENFKRKDSTDQFKSHQAKIIHEKNKKQFRKVKIIVKKRKRKQKRNINNINKNGNNKSDGGPNIKLENKLINNGIIAKNIHKKQITKPILKISTKVIRETFNPNFIPTQISPIIRDDKMNMRLSSPLFETDFTKGKNNSSQNLEDNFDFQSSFPPFASSISPTINSKNTYLPTNQSENTLSPTITPFSISISNDPLFSFPNSPIGSNGIINNTHSPYFLLNSPPPLLSPLKKSQQKNFSNQSNFFQSQKKQNTLLSPRLSNNLRSQKIKNDNSHFKTPYFINKPLPDLKKLIGSD</sequence>
<proteinExistence type="predicted"/>
<dbReference type="EMBL" id="JAOAOG010000131">
    <property type="protein sequence ID" value="KAJ6246721.1"/>
    <property type="molecule type" value="Genomic_DNA"/>
</dbReference>
<feature type="compositionally biased region" description="Low complexity" evidence="2">
    <location>
        <begin position="411"/>
        <end position="422"/>
    </location>
</feature>
<feature type="compositionally biased region" description="Polar residues" evidence="2">
    <location>
        <begin position="294"/>
        <end position="307"/>
    </location>
</feature>
<keyword evidence="1" id="KW-0175">Coiled coil</keyword>
<evidence type="ECO:0000313" key="3">
    <source>
        <dbReference type="EMBL" id="KAJ6246721.1"/>
    </source>
</evidence>
<reference evidence="3" key="1">
    <citation type="submission" date="2022-08" db="EMBL/GenBank/DDBJ databases">
        <title>Novel sulfate-reducing endosymbionts in the free-living metamonad Anaeramoeba.</title>
        <authorList>
            <person name="Jerlstrom-Hultqvist J."/>
            <person name="Cepicka I."/>
            <person name="Gallot-Lavallee L."/>
            <person name="Salas-Leiva D."/>
            <person name="Curtis B.A."/>
            <person name="Zahonova K."/>
            <person name="Pipaliya S."/>
            <person name="Dacks J."/>
            <person name="Roger A.J."/>
        </authorList>
    </citation>
    <scope>NUCLEOTIDE SEQUENCE</scope>
    <source>
        <strain evidence="3">Schooner1</strain>
    </source>
</reference>